<evidence type="ECO:0000313" key="2">
    <source>
        <dbReference type="Proteomes" id="UP000008561"/>
    </source>
</evidence>
<reference evidence="1 2" key="1">
    <citation type="submission" date="2007-10" db="EMBL/GenBank/DDBJ databases">
        <title>Complete sequence of Desulfococcus oleovorans Hxd3.</title>
        <authorList>
            <consortium name="US DOE Joint Genome Institute"/>
            <person name="Copeland A."/>
            <person name="Lucas S."/>
            <person name="Lapidus A."/>
            <person name="Barry K."/>
            <person name="Glavina del Rio T."/>
            <person name="Dalin E."/>
            <person name="Tice H."/>
            <person name="Pitluck S."/>
            <person name="Kiss H."/>
            <person name="Brettin T."/>
            <person name="Bruce D."/>
            <person name="Detter J.C."/>
            <person name="Han C."/>
            <person name="Schmutz J."/>
            <person name="Larimer F."/>
            <person name="Land M."/>
            <person name="Hauser L."/>
            <person name="Kyrpides N."/>
            <person name="Kim E."/>
            <person name="Wawrik B."/>
            <person name="Richardson P."/>
        </authorList>
    </citation>
    <scope>NUCLEOTIDE SEQUENCE [LARGE SCALE GENOMIC DNA]</scope>
    <source>
        <strain evidence="2">DSM 6200 / JCM 39069 / Hxd3</strain>
    </source>
</reference>
<evidence type="ECO:0000313" key="1">
    <source>
        <dbReference type="EMBL" id="ABW68789.1"/>
    </source>
</evidence>
<dbReference type="Pfam" id="PF09344">
    <property type="entry name" value="Cas_CT1975"/>
    <property type="match status" value="1"/>
</dbReference>
<keyword evidence="2" id="KW-1185">Reference proteome</keyword>
<dbReference type="Proteomes" id="UP000008561">
    <property type="component" value="Chromosome"/>
</dbReference>
<dbReference type="STRING" id="96561.Dole_2986"/>
<dbReference type="KEGG" id="dol:Dole_2986"/>
<proteinExistence type="predicted"/>
<dbReference type="InterPro" id="IPR010148">
    <property type="entry name" value="CRISPR-assoc_prot_CT1975"/>
</dbReference>
<name>A8ZZ16_DESOH</name>
<dbReference type="eggNOG" id="COG1857">
    <property type="taxonomic scope" value="Bacteria"/>
</dbReference>
<dbReference type="HOGENOM" id="CLU_044824_1_0_7"/>
<dbReference type="AlphaFoldDB" id="A8ZZ16"/>
<dbReference type="EMBL" id="CP000859">
    <property type="protein sequence ID" value="ABW68789.1"/>
    <property type="molecule type" value="Genomic_DNA"/>
</dbReference>
<accession>A8ZZ16</accession>
<protein>
    <submittedName>
        <fullName evidence="1">CRISPR-associated protein, Cse4 family</fullName>
    </submittedName>
</protein>
<dbReference type="NCBIfam" id="TIGR01869">
    <property type="entry name" value="casC_Cse4"/>
    <property type="match status" value="1"/>
</dbReference>
<organism evidence="1 2">
    <name type="scientific">Desulfosudis oleivorans (strain DSM 6200 / JCM 39069 / Hxd3)</name>
    <name type="common">Desulfococcus oleovorans</name>
    <dbReference type="NCBI Taxonomy" id="96561"/>
    <lineage>
        <taxon>Bacteria</taxon>
        <taxon>Pseudomonadati</taxon>
        <taxon>Thermodesulfobacteriota</taxon>
        <taxon>Desulfobacteria</taxon>
        <taxon>Desulfobacterales</taxon>
        <taxon>Desulfosudaceae</taxon>
        <taxon>Desulfosudis</taxon>
    </lineage>
</organism>
<sequence>MMSRFIQLHLLTAYPPANLNRDDMGSPKTAKMGGYERLRVSSQCLKRSWRTSDAFQAAMAGHIGKRTKEMGLKVYEILRKKDVTHKDAIAWSKSIAGVFGKLKELSKKEKDGLKDLDKKDREKKELVELEIEQLAFFDTGEEQGIIDLANTIVKRTEGPTDQELELLRDRMQAVDIALFGRMLASKPSYSIEAACQVAHSISVHPVVIEDDYFTAVDDLNNGLEDMGAAHIGETRFAAGLFYSYVCINRDLLIENLGGDKALAAKAIRALVEAAVKVAPEGKQNSFASRAYASYVLSEKGDQQPRSLSVAYLKPINHRENENFISDSIKALVEQKDCFDSVYGKCADGRYEINVPKKEGTLADLLDFVSQ</sequence>
<gene>
    <name evidence="1" type="ordered locus">Dole_2986</name>
</gene>